<gene>
    <name evidence="1" type="ORF">ACFPP9_03645</name>
</gene>
<keyword evidence="2" id="KW-1185">Reference proteome</keyword>
<proteinExistence type="predicted"/>
<evidence type="ECO:0000313" key="1">
    <source>
        <dbReference type="EMBL" id="MFC5514854.1"/>
    </source>
</evidence>
<reference evidence="2" key="1">
    <citation type="journal article" date="2019" name="Int. J. Syst. Evol. Microbiol.">
        <title>The Global Catalogue of Microorganisms (GCM) 10K type strain sequencing project: providing services to taxonomists for standard genome sequencing and annotation.</title>
        <authorList>
            <consortium name="The Broad Institute Genomics Platform"/>
            <consortium name="The Broad Institute Genome Sequencing Center for Infectious Disease"/>
            <person name="Wu L."/>
            <person name="Ma J."/>
        </authorList>
    </citation>
    <scope>NUCLEOTIDE SEQUENCE [LARGE SCALE GENOMIC DNA]</scope>
    <source>
        <strain evidence="2">KACC 12633</strain>
    </source>
</reference>
<organism evidence="1 2">
    <name type="scientific">Kaistia terrae</name>
    <dbReference type="NCBI Taxonomy" id="537017"/>
    <lineage>
        <taxon>Bacteria</taxon>
        <taxon>Pseudomonadati</taxon>
        <taxon>Pseudomonadota</taxon>
        <taxon>Alphaproteobacteria</taxon>
        <taxon>Hyphomicrobiales</taxon>
        <taxon>Kaistiaceae</taxon>
        <taxon>Kaistia</taxon>
    </lineage>
</organism>
<dbReference type="RefSeq" id="WP_266342874.1">
    <property type="nucleotide sequence ID" value="NZ_JAPKNH010000002.1"/>
</dbReference>
<dbReference type="InterPro" id="IPR014845">
    <property type="entry name" value="GYD/TTHA1554"/>
</dbReference>
<name>A0ABW0PWT1_9HYPH</name>
<evidence type="ECO:0000313" key="2">
    <source>
        <dbReference type="Proteomes" id="UP001596150"/>
    </source>
</evidence>
<comment type="caution">
    <text evidence="1">The sequence shown here is derived from an EMBL/GenBank/DDBJ whole genome shotgun (WGS) entry which is preliminary data.</text>
</comment>
<accession>A0ABW0PWT1</accession>
<dbReference type="Proteomes" id="UP001596150">
    <property type="component" value="Unassembled WGS sequence"/>
</dbReference>
<dbReference type="EMBL" id="JBHSML010000002">
    <property type="protein sequence ID" value="MFC5514854.1"/>
    <property type="molecule type" value="Genomic_DNA"/>
</dbReference>
<dbReference type="Pfam" id="PF08734">
    <property type="entry name" value="GYD"/>
    <property type="match status" value="1"/>
</dbReference>
<sequence length="107" mass="11199">MAHYLLQVSYTTSAVKAMVANPQNREDAARKVVESMGGKLNSFHFALGEFDVVMIAEFPSNVAAASVAMATGASGALSKFRTTALMTTAESMEAMSKAKAGSYSPPS</sequence>
<protein>
    <submittedName>
        <fullName evidence="1">GYD domain-containing protein</fullName>
    </submittedName>
</protein>